<dbReference type="PRINTS" id="PR00344">
    <property type="entry name" value="BCTRLSENSOR"/>
</dbReference>
<dbReference type="SMART" id="SM00448">
    <property type="entry name" value="REC"/>
    <property type="match status" value="1"/>
</dbReference>
<dbReference type="AlphaFoldDB" id="A0A4Q9RB70"/>
<evidence type="ECO:0000256" key="11">
    <source>
        <dbReference type="SAM" id="MobiDB-lite"/>
    </source>
</evidence>
<evidence type="ECO:0000256" key="8">
    <source>
        <dbReference type="ARBA" id="ARBA00035100"/>
    </source>
</evidence>
<dbReference type="InterPro" id="IPR058661">
    <property type="entry name" value="FimL_2nd"/>
</dbReference>
<evidence type="ECO:0000313" key="15">
    <source>
        <dbReference type="EMBL" id="TBU98120.1"/>
    </source>
</evidence>
<dbReference type="CDD" id="cd00088">
    <property type="entry name" value="HPT"/>
    <property type="match status" value="1"/>
</dbReference>
<keyword evidence="4 10" id="KW-0597">Phosphoprotein</keyword>
<feature type="modified residue" description="4-aspartylphosphate" evidence="10">
    <location>
        <position position="607"/>
    </location>
</feature>
<dbReference type="PROSITE" id="PS50110">
    <property type="entry name" value="RESPONSE_REGULATORY"/>
    <property type="match status" value="1"/>
</dbReference>
<evidence type="ECO:0000259" key="14">
    <source>
        <dbReference type="PROSITE" id="PS50894"/>
    </source>
</evidence>
<dbReference type="InterPro" id="IPR004358">
    <property type="entry name" value="Sig_transdc_His_kin-like_C"/>
</dbReference>
<keyword evidence="5" id="KW-0808">Transferase</keyword>
<sequence length="678" mass="72080">MEDRHDSAAQARLHGAEARELLRRLRQALQVALLGMLRKQDVPANLARMGKVFARLEGLCAGAPLARLWQAAAGLVDELASGAVDNDSSVHSLLRQVDKELRRLLEDGGEGLSQPAADGLIDNLLFHSSRPRTDPEPARGEAPVAGPVAVEIREVPDAAPMPGSGHGFSTELIDMAWLVDVEGGPARELAAAAEPPPPDTELADTFLAEAVTFAERIGQGLRCWLQAPEDHAGLQALQRDLHTFKGGARLARQKHIGDLLHELEQHVRDVHGQAQSDLAALLQCHVELERAVAELRARHPEAEGTAGDEASEEATPWPGAAFEPAAEPVEAAARTPAPALSAEQVAGRLRVLLRQLCDELGKQAELEVADAVADVPEALLGPLLTPLEHMLRNAIDHGIEAPGQRLALGKPEQGLVCLEAWHDGQDILLALSDDGAGIDLAAVREKAVELGLLAEDQQPEARQVLQLVLSHGLSTAGRVSPISGRGVGLDVAAVDIRQLGGTLDVESQPGIGTRFVIRLAAPATAAATPDEAPAQPATGEASAGGQEATGSEVVAALRVLVVDDSATVRKVTCRLLERSGMRVSVAHDGDDAIEQLQADRPDIMLLDIEMPNMGGFDVLTRIRQDEHLRDLPVVVITASSDVRHREQALGLGVDEYLGKPYQEEQLLGAIGRLTGREI</sequence>
<dbReference type="InterPro" id="IPR003594">
    <property type="entry name" value="HATPase_dom"/>
</dbReference>
<dbReference type="SUPFAM" id="SSF52172">
    <property type="entry name" value="CheY-like"/>
    <property type="match status" value="1"/>
</dbReference>
<dbReference type="InterPro" id="IPR036641">
    <property type="entry name" value="HPT_dom_sf"/>
</dbReference>
<dbReference type="InterPro" id="IPR008207">
    <property type="entry name" value="Sig_transdc_His_kin_Hpt_dom"/>
</dbReference>
<dbReference type="Pfam" id="PF00072">
    <property type="entry name" value="Response_reg"/>
    <property type="match status" value="1"/>
</dbReference>
<evidence type="ECO:0000256" key="5">
    <source>
        <dbReference type="ARBA" id="ARBA00022679"/>
    </source>
</evidence>
<feature type="compositionally biased region" description="Low complexity" evidence="11">
    <location>
        <begin position="527"/>
        <end position="538"/>
    </location>
</feature>
<feature type="modified residue" description="Phosphohistidine" evidence="9">
    <location>
        <position position="242"/>
    </location>
</feature>
<dbReference type="InterPro" id="IPR051315">
    <property type="entry name" value="Bact_Chemotaxis_CheA"/>
</dbReference>
<protein>
    <recommendedName>
        <fullName evidence="3">Chemotaxis protein CheA</fullName>
        <ecNumber evidence="2">2.7.13.3</ecNumber>
    </recommendedName>
</protein>
<dbReference type="Gene3D" id="3.30.565.10">
    <property type="entry name" value="Histidine kinase-like ATPase, C-terminal domain"/>
    <property type="match status" value="1"/>
</dbReference>
<organism evidence="15 16">
    <name type="scientific">Stutzerimonas kirkiae</name>
    <dbReference type="NCBI Taxonomy" id="2211392"/>
    <lineage>
        <taxon>Bacteria</taxon>
        <taxon>Pseudomonadati</taxon>
        <taxon>Pseudomonadota</taxon>
        <taxon>Gammaproteobacteria</taxon>
        <taxon>Pseudomonadales</taxon>
        <taxon>Pseudomonadaceae</taxon>
        <taxon>Stutzerimonas</taxon>
    </lineage>
</organism>
<evidence type="ECO:0000256" key="1">
    <source>
        <dbReference type="ARBA" id="ARBA00000085"/>
    </source>
</evidence>
<evidence type="ECO:0000256" key="10">
    <source>
        <dbReference type="PROSITE-ProRule" id="PRU00169"/>
    </source>
</evidence>
<dbReference type="Pfam" id="PF02518">
    <property type="entry name" value="HATPase_c"/>
    <property type="match status" value="1"/>
</dbReference>
<dbReference type="PROSITE" id="PS50109">
    <property type="entry name" value="HIS_KIN"/>
    <property type="match status" value="1"/>
</dbReference>
<evidence type="ECO:0000256" key="9">
    <source>
        <dbReference type="PROSITE-ProRule" id="PRU00110"/>
    </source>
</evidence>
<comment type="catalytic activity">
    <reaction evidence="1">
        <text>ATP + protein L-histidine = ADP + protein N-phospho-L-histidine.</text>
        <dbReference type="EC" id="2.7.13.3"/>
    </reaction>
</comment>
<proteinExistence type="predicted"/>
<accession>A0A4Q9RB70</accession>
<dbReference type="Pfam" id="PF01627">
    <property type="entry name" value="Hpt"/>
    <property type="match status" value="1"/>
</dbReference>
<feature type="domain" description="Histidine kinase" evidence="12">
    <location>
        <begin position="387"/>
        <end position="523"/>
    </location>
</feature>
<dbReference type="SUPFAM" id="SSF47226">
    <property type="entry name" value="Histidine-containing phosphotransfer domain, HPT domain"/>
    <property type="match status" value="1"/>
</dbReference>
<keyword evidence="16" id="KW-1185">Reference proteome</keyword>
<dbReference type="PROSITE" id="PS50894">
    <property type="entry name" value="HPT"/>
    <property type="match status" value="1"/>
</dbReference>
<name>A0A4Q9RB70_9GAMM</name>
<comment type="function">
    <text evidence="8">Involved in the transmission of sensory signals from the chemoreceptors to the flagellar motors. CheA is autophosphorylated; it can transfer its phosphate group to either CheB or CheY.</text>
</comment>
<feature type="domain" description="HPt" evidence="14">
    <location>
        <begin position="199"/>
        <end position="298"/>
    </location>
</feature>
<dbReference type="GO" id="GO:0000155">
    <property type="term" value="F:phosphorelay sensor kinase activity"/>
    <property type="evidence" value="ECO:0007669"/>
    <property type="project" value="UniProtKB-ARBA"/>
</dbReference>
<dbReference type="InterPro" id="IPR011006">
    <property type="entry name" value="CheY-like_superfamily"/>
</dbReference>
<evidence type="ECO:0000259" key="13">
    <source>
        <dbReference type="PROSITE" id="PS50110"/>
    </source>
</evidence>
<dbReference type="CDD" id="cd17546">
    <property type="entry name" value="REC_hyHK_CKI1_RcsC-like"/>
    <property type="match status" value="1"/>
</dbReference>
<dbReference type="SMART" id="SM00387">
    <property type="entry name" value="HATPase_c"/>
    <property type="match status" value="1"/>
</dbReference>
<dbReference type="EMBL" id="QJUP01000006">
    <property type="protein sequence ID" value="TBU98120.1"/>
    <property type="molecule type" value="Genomic_DNA"/>
</dbReference>
<keyword evidence="6" id="KW-0418">Kinase</keyword>
<evidence type="ECO:0000256" key="2">
    <source>
        <dbReference type="ARBA" id="ARBA00012438"/>
    </source>
</evidence>
<dbReference type="InterPro" id="IPR001789">
    <property type="entry name" value="Sig_transdc_resp-reg_receiver"/>
</dbReference>
<dbReference type="Gene3D" id="3.40.50.2300">
    <property type="match status" value="1"/>
</dbReference>
<dbReference type="InterPro" id="IPR036890">
    <property type="entry name" value="HATPase_C_sf"/>
</dbReference>
<feature type="region of interest" description="Disordered" evidence="11">
    <location>
        <begin position="527"/>
        <end position="546"/>
    </location>
</feature>
<dbReference type="Proteomes" id="UP000292639">
    <property type="component" value="Unassembled WGS sequence"/>
</dbReference>
<dbReference type="Pfam" id="PF26379">
    <property type="entry name" value="FimL_2nd"/>
    <property type="match status" value="1"/>
</dbReference>
<gene>
    <name evidence="15" type="ORF">DNJ96_06750</name>
</gene>
<dbReference type="PANTHER" id="PTHR43395">
    <property type="entry name" value="SENSOR HISTIDINE KINASE CHEA"/>
    <property type="match status" value="1"/>
</dbReference>
<evidence type="ECO:0000259" key="12">
    <source>
        <dbReference type="PROSITE" id="PS50109"/>
    </source>
</evidence>
<feature type="domain" description="Response regulatory" evidence="13">
    <location>
        <begin position="558"/>
        <end position="674"/>
    </location>
</feature>
<evidence type="ECO:0000256" key="6">
    <source>
        <dbReference type="ARBA" id="ARBA00022777"/>
    </source>
</evidence>
<dbReference type="InterPro" id="IPR005467">
    <property type="entry name" value="His_kinase_dom"/>
</dbReference>
<evidence type="ECO:0000313" key="16">
    <source>
        <dbReference type="Proteomes" id="UP000292639"/>
    </source>
</evidence>
<reference evidence="15 16" key="1">
    <citation type="submission" date="2018-06" db="EMBL/GenBank/DDBJ databases">
        <title>Three novel Pseudomonas species isolated from symptomatic oak.</title>
        <authorList>
            <person name="Bueno-Gonzalez V."/>
            <person name="Brady C."/>
        </authorList>
    </citation>
    <scope>NUCLEOTIDE SEQUENCE [LARGE SCALE GENOMIC DNA]</scope>
    <source>
        <strain evidence="15 16">P17C</strain>
    </source>
</reference>
<keyword evidence="7" id="KW-0902">Two-component regulatory system</keyword>
<dbReference type="EC" id="2.7.13.3" evidence="2"/>
<evidence type="ECO:0000256" key="4">
    <source>
        <dbReference type="ARBA" id="ARBA00022553"/>
    </source>
</evidence>
<dbReference type="SUPFAM" id="SSF55874">
    <property type="entry name" value="ATPase domain of HSP90 chaperone/DNA topoisomerase II/histidine kinase"/>
    <property type="match status" value="1"/>
</dbReference>
<dbReference type="FunFam" id="3.30.565.10:FF:000016">
    <property type="entry name" value="Chemotaxis protein CheA, putative"/>
    <property type="match status" value="1"/>
</dbReference>
<evidence type="ECO:0000256" key="7">
    <source>
        <dbReference type="ARBA" id="ARBA00023012"/>
    </source>
</evidence>
<evidence type="ECO:0000256" key="3">
    <source>
        <dbReference type="ARBA" id="ARBA00021495"/>
    </source>
</evidence>
<dbReference type="PANTHER" id="PTHR43395:SF8">
    <property type="entry name" value="HISTIDINE KINASE"/>
    <property type="match status" value="1"/>
</dbReference>
<comment type="caution">
    <text evidence="15">The sequence shown here is derived from an EMBL/GenBank/DDBJ whole genome shotgun (WGS) entry which is preliminary data.</text>
</comment>
<dbReference type="Gene3D" id="1.20.120.160">
    <property type="entry name" value="HPT domain"/>
    <property type="match status" value="1"/>
</dbReference>